<dbReference type="Proteomes" id="UP000192739">
    <property type="component" value="Unassembled WGS sequence"/>
</dbReference>
<dbReference type="RefSeq" id="WP_069418723.1">
    <property type="nucleotide sequence ID" value="NZ_CBCRZH010000051.1"/>
</dbReference>
<dbReference type="AlphaFoldDB" id="A0A1E3SHD8"/>
<dbReference type="Pfam" id="PF03055">
    <property type="entry name" value="RPE65"/>
    <property type="match status" value="1"/>
</dbReference>
<comment type="caution">
    <text evidence="7">The sequence shown here is derived from an EMBL/GenBank/DDBJ whole genome shotgun (WGS) entry which is preliminary data.</text>
</comment>
<evidence type="ECO:0000256" key="1">
    <source>
        <dbReference type="ARBA" id="ARBA00006787"/>
    </source>
</evidence>
<dbReference type="GO" id="GO:0016121">
    <property type="term" value="P:carotene catabolic process"/>
    <property type="evidence" value="ECO:0007669"/>
    <property type="project" value="TreeGrafter"/>
</dbReference>
<dbReference type="PANTHER" id="PTHR10543:SF89">
    <property type="entry name" value="CAROTENOID 9,10(9',10')-CLEAVAGE DIOXYGENASE 1"/>
    <property type="match status" value="1"/>
</dbReference>
<evidence type="ECO:0000256" key="4">
    <source>
        <dbReference type="ARBA" id="ARBA00023004"/>
    </source>
</evidence>
<evidence type="ECO:0000313" key="7">
    <source>
        <dbReference type="EMBL" id="ORA93392.1"/>
    </source>
</evidence>
<gene>
    <name evidence="7" type="ORF">BST27_28885</name>
</gene>
<feature type="binding site" evidence="5">
    <location>
        <position position="202"/>
    </location>
    <ligand>
        <name>Fe cation</name>
        <dbReference type="ChEBI" id="CHEBI:24875"/>
        <note>catalytic</note>
    </ligand>
</feature>
<dbReference type="InterPro" id="IPR004294">
    <property type="entry name" value="Carotenoid_Oase"/>
</dbReference>
<keyword evidence="8" id="KW-1185">Reference proteome</keyword>
<dbReference type="PANTHER" id="PTHR10543">
    <property type="entry name" value="BETA-CAROTENE DIOXYGENASE"/>
    <property type="match status" value="1"/>
</dbReference>
<dbReference type="STRING" id="28445.BHQ20_08770"/>
<proteinExistence type="inferred from homology"/>
<evidence type="ECO:0000256" key="6">
    <source>
        <dbReference type="RuleBase" id="RU364048"/>
    </source>
</evidence>
<dbReference type="EC" id="1.13.11.-" evidence="6"/>
<feature type="binding site" evidence="5">
    <location>
        <position position="494"/>
    </location>
    <ligand>
        <name>Fe cation</name>
        <dbReference type="ChEBI" id="CHEBI:24875"/>
        <note>catalytic</note>
    </ligand>
</feature>
<evidence type="ECO:0000256" key="2">
    <source>
        <dbReference type="ARBA" id="ARBA00022723"/>
    </source>
</evidence>
<feature type="binding site" evidence="5">
    <location>
        <position position="251"/>
    </location>
    <ligand>
        <name>Fe cation</name>
        <dbReference type="ChEBI" id="CHEBI:24875"/>
        <note>catalytic</note>
    </ligand>
</feature>
<protein>
    <recommendedName>
        <fullName evidence="6">Dioxygenase</fullName>
        <ecNumber evidence="6">1.13.11.-</ecNumber>
    </recommendedName>
</protein>
<keyword evidence="3 6" id="KW-0560">Oxidoreductase</keyword>
<name>A0A1E3SHD8_MYCIE</name>
<evidence type="ECO:0000256" key="5">
    <source>
        <dbReference type="PIRSR" id="PIRSR604294-1"/>
    </source>
</evidence>
<keyword evidence="2 5" id="KW-0479">Metal-binding</keyword>
<comment type="cofactor">
    <cofactor evidence="5 6">
        <name>Fe(2+)</name>
        <dbReference type="ChEBI" id="CHEBI:29033"/>
    </cofactor>
    <text evidence="5 6">Binds 1 Fe(2+) ion per subunit.</text>
</comment>
<comment type="similarity">
    <text evidence="1 6">Belongs to the carotenoid oxygenase family.</text>
</comment>
<dbReference type="GO" id="GO:0046872">
    <property type="term" value="F:metal ion binding"/>
    <property type="evidence" value="ECO:0007669"/>
    <property type="project" value="UniProtKB-KW"/>
</dbReference>
<dbReference type="GO" id="GO:0010436">
    <property type="term" value="F:carotenoid dioxygenase activity"/>
    <property type="evidence" value="ECO:0007669"/>
    <property type="project" value="TreeGrafter"/>
</dbReference>
<organism evidence="7 8">
    <name type="scientific">Mycobacterium intermedium</name>
    <dbReference type="NCBI Taxonomy" id="28445"/>
    <lineage>
        <taxon>Bacteria</taxon>
        <taxon>Bacillati</taxon>
        <taxon>Actinomycetota</taxon>
        <taxon>Actinomycetes</taxon>
        <taxon>Mycobacteriales</taxon>
        <taxon>Mycobacteriaceae</taxon>
        <taxon>Mycobacterium</taxon>
        <taxon>Mycobacterium simiae complex</taxon>
    </lineage>
</organism>
<keyword evidence="4 5" id="KW-0408">Iron</keyword>
<sequence>MTNQAAAVLDLSRLPGLQRYLASLSHDERVQATDRLAAMSSADLLSLGVSEPLRTEHDYRVEEIEGTIPPELSGTLYRNGPGRWEDHTGRPLHHLFDGDGMLSAFAIRDGGVHYRNRYVRTRHYLGKTGTTHLGTAAPGGWRANIAKTPPNLANTNVVEHAGRLYALWEGGAPYEIDPDTLDTLGVRHFGGALRKGATFSAHPCVCPRTGDMFNFGAEFIPRPHLRIYRADPQGTVQYLRSVRLPYLAMLHDFAITERYLVFLLSPIATNLLQVALGLKPVGDTLRYRPERGSFFILVPRDGGEVRFIDSPAILQFHLSNAYDDGDDVVVDVITYENPQLLKSISRFQTTPLHDSPGEFNRFRVTKSNRVIREPLSDTVSEFPRHHPDREGRNHRYAYLTSRRRLSSVYDSITKLDLSDNTETTYEAQADGNSFCEPVFVPRPDATTEDDGWLLSVEYQAKEHLSRLVILDAKDLERGPIATAQLTHHIPQGFHGNFVASSS</sequence>
<accession>A0A1E3SHD8</accession>
<evidence type="ECO:0000256" key="3">
    <source>
        <dbReference type="ARBA" id="ARBA00023002"/>
    </source>
</evidence>
<feature type="binding site" evidence="5">
    <location>
        <position position="317"/>
    </location>
    <ligand>
        <name>Fe cation</name>
        <dbReference type="ChEBI" id="CHEBI:24875"/>
        <note>catalytic</note>
    </ligand>
</feature>
<dbReference type="EMBL" id="MVHT01000144">
    <property type="protein sequence ID" value="ORA93392.1"/>
    <property type="molecule type" value="Genomic_DNA"/>
</dbReference>
<reference evidence="7 8" key="1">
    <citation type="submission" date="2017-02" db="EMBL/GenBank/DDBJ databases">
        <title>The new phylogeny of genus Mycobacterium.</title>
        <authorList>
            <person name="Tortoli E."/>
            <person name="Trovato A."/>
            <person name="Cirillo D.M."/>
        </authorList>
    </citation>
    <scope>NUCLEOTIDE SEQUENCE [LARGE SCALE GENOMIC DNA]</scope>
    <source>
        <strain evidence="7 8">DSM 44049</strain>
    </source>
</reference>
<evidence type="ECO:0000313" key="8">
    <source>
        <dbReference type="Proteomes" id="UP000192739"/>
    </source>
</evidence>
<keyword evidence="6" id="KW-0223">Dioxygenase</keyword>